<name>A0AAD4XLF0_9MAGN</name>
<dbReference type="Pfam" id="PF14368">
    <property type="entry name" value="LTP_2"/>
    <property type="match status" value="1"/>
</dbReference>
<evidence type="ECO:0000313" key="3">
    <source>
        <dbReference type="EMBL" id="KAI3924193.1"/>
    </source>
</evidence>
<evidence type="ECO:0000313" key="4">
    <source>
        <dbReference type="Proteomes" id="UP001202328"/>
    </source>
</evidence>
<evidence type="ECO:0000256" key="1">
    <source>
        <dbReference type="SAM" id="SignalP"/>
    </source>
</evidence>
<dbReference type="InterPro" id="IPR044741">
    <property type="entry name" value="NsLTP-like"/>
</dbReference>
<organism evidence="3 4">
    <name type="scientific">Papaver atlanticum</name>
    <dbReference type="NCBI Taxonomy" id="357466"/>
    <lineage>
        <taxon>Eukaryota</taxon>
        <taxon>Viridiplantae</taxon>
        <taxon>Streptophyta</taxon>
        <taxon>Embryophyta</taxon>
        <taxon>Tracheophyta</taxon>
        <taxon>Spermatophyta</taxon>
        <taxon>Magnoliopsida</taxon>
        <taxon>Ranunculales</taxon>
        <taxon>Papaveraceae</taxon>
        <taxon>Papaveroideae</taxon>
        <taxon>Papaver</taxon>
    </lineage>
</organism>
<protein>
    <recommendedName>
        <fullName evidence="2">Bifunctional inhibitor/plant lipid transfer protein/seed storage helical domain-containing protein</fullName>
    </recommendedName>
</protein>
<dbReference type="PANTHER" id="PTHR33286:SF54">
    <property type="entry name" value="BIFUNCTIONAL INHIBITOR_LIPID-TRANSFER PROTEIN_SEED STORAGE 2S ALBUMIN SUPERFAMILY PROTEIN"/>
    <property type="match status" value="1"/>
</dbReference>
<dbReference type="PANTHER" id="PTHR33286">
    <property type="entry name" value="BIFUNCTIONAL INHIBITOR/LIPID-TRANSFER PROTEIN/SEED STORAGE 2S ALBUMIN SUPERFAMILY PROTEIN"/>
    <property type="match status" value="1"/>
</dbReference>
<dbReference type="Proteomes" id="UP001202328">
    <property type="component" value="Unassembled WGS sequence"/>
</dbReference>
<feature type="domain" description="Bifunctional inhibitor/plant lipid transfer protein/seed storage helical" evidence="2">
    <location>
        <begin position="23"/>
        <end position="111"/>
    </location>
</feature>
<feature type="chain" id="PRO_5042081995" description="Bifunctional inhibitor/plant lipid transfer protein/seed storage helical domain-containing protein" evidence="1">
    <location>
        <begin position="29"/>
        <end position="131"/>
    </location>
</feature>
<gene>
    <name evidence="3" type="ORF">MKW98_032394</name>
</gene>
<dbReference type="SUPFAM" id="SSF47699">
    <property type="entry name" value="Bifunctional inhibitor/lipid-transfer protein/seed storage 2S albumin"/>
    <property type="match status" value="1"/>
</dbReference>
<evidence type="ECO:0000259" key="2">
    <source>
        <dbReference type="Pfam" id="PF14368"/>
    </source>
</evidence>
<dbReference type="InterPro" id="IPR036312">
    <property type="entry name" value="Bifun_inhib/LTP/seed_sf"/>
</dbReference>
<dbReference type="AlphaFoldDB" id="A0AAD4XLF0"/>
<proteinExistence type="predicted"/>
<keyword evidence="1" id="KW-0732">Signal</keyword>
<dbReference type="InterPro" id="IPR016140">
    <property type="entry name" value="Bifunc_inhib/LTP/seed_store"/>
</dbReference>
<reference evidence="3" key="1">
    <citation type="submission" date="2022-04" db="EMBL/GenBank/DDBJ databases">
        <title>A functionally conserved STORR gene fusion in Papaver species that diverged 16.8 million years ago.</title>
        <authorList>
            <person name="Catania T."/>
        </authorList>
    </citation>
    <scope>NUCLEOTIDE SEQUENCE</scope>
    <source>
        <strain evidence="3">S-188037</strain>
    </source>
</reference>
<dbReference type="EMBL" id="JAJJMB010008334">
    <property type="protein sequence ID" value="KAI3924193.1"/>
    <property type="molecule type" value="Genomic_DNA"/>
</dbReference>
<keyword evidence="4" id="KW-1185">Reference proteome</keyword>
<accession>A0AAD4XLF0</accession>
<dbReference type="Gene3D" id="1.10.110.10">
    <property type="entry name" value="Plant lipid-transfer and hydrophobic proteins"/>
    <property type="match status" value="1"/>
</dbReference>
<comment type="caution">
    <text evidence="3">The sequence shown here is derived from an EMBL/GenBank/DDBJ whole genome shotgun (WGS) entry which is preliminary data.</text>
</comment>
<feature type="signal peptide" evidence="1">
    <location>
        <begin position="1"/>
        <end position="28"/>
    </location>
</feature>
<dbReference type="CDD" id="cd04660">
    <property type="entry name" value="nsLTP_like"/>
    <property type="match status" value="1"/>
</dbReference>
<sequence length="131" mass="14295">MAAVKTYVLVLAFLVMLSSDHLVHTAAAANDDQSCDDNFKGFVNECASYVMKWKWIPKRAPSVACCAVVNKTDADCICSHVTKKVESQISMGKAVYVAEKCGRPLPRGSQCGSCTIPAARRNAENSFYLRL</sequence>